<dbReference type="PANTHER" id="PTHR48081:SF8">
    <property type="entry name" value="ALPHA_BETA HYDROLASE FOLD-3 DOMAIN-CONTAINING PROTEIN-RELATED"/>
    <property type="match status" value="1"/>
</dbReference>
<evidence type="ECO:0000256" key="1">
    <source>
        <dbReference type="ARBA" id="ARBA00022801"/>
    </source>
</evidence>
<feature type="domain" description="Alpha/beta hydrolase fold-3" evidence="2">
    <location>
        <begin position="34"/>
        <end position="239"/>
    </location>
</feature>
<dbReference type="Gene3D" id="3.40.50.1820">
    <property type="entry name" value="alpha/beta hydrolase"/>
    <property type="match status" value="1"/>
</dbReference>
<sequence length="263" mass="28623">MEIFRIEAGDGYSLPIYHFQRKDWNVGETVSAAVIHMHGGGLIAMSPAMSVQRLSQIVSDTGIQAFSVDYRLAPEHRFPTALNDCWDCLGLLHANARSLRIDPSRIAVMGESAGGGLAAALTIKAKNANFSPPIAHQILSSPMLDDRTSGQVPGDFCLWDAEDNLTAWTAYLGQPPGGNNVSVLAAPGRLTDASELPPLYLDTSQFDLFVHENMEYVQKHLQAGVHTECHLYPGLPHGFDGLLPTHSVSQQLENNRKRILGSL</sequence>
<dbReference type="OrthoDB" id="408631at2759"/>
<name>A0A9P5K6E4_COLSI</name>
<proteinExistence type="predicted"/>
<dbReference type="InterPro" id="IPR013094">
    <property type="entry name" value="AB_hydrolase_3"/>
</dbReference>
<dbReference type="AlphaFoldDB" id="A0A9P5K6E4"/>
<gene>
    <name evidence="3" type="primary">lip2-1</name>
    <name evidence="3" type="ORF">CGCSCA2_v004933</name>
</gene>
<dbReference type="Pfam" id="PF07859">
    <property type="entry name" value="Abhydrolase_3"/>
    <property type="match status" value="1"/>
</dbReference>
<organism evidence="3 4">
    <name type="scientific">Colletotrichum siamense</name>
    <name type="common">Anthracnose fungus</name>
    <dbReference type="NCBI Taxonomy" id="690259"/>
    <lineage>
        <taxon>Eukaryota</taxon>
        <taxon>Fungi</taxon>
        <taxon>Dikarya</taxon>
        <taxon>Ascomycota</taxon>
        <taxon>Pezizomycotina</taxon>
        <taxon>Sordariomycetes</taxon>
        <taxon>Hypocreomycetidae</taxon>
        <taxon>Glomerellales</taxon>
        <taxon>Glomerellaceae</taxon>
        <taxon>Colletotrichum</taxon>
        <taxon>Colletotrichum gloeosporioides species complex</taxon>
    </lineage>
</organism>
<dbReference type="SUPFAM" id="SSF53474">
    <property type="entry name" value="alpha/beta-Hydrolases"/>
    <property type="match status" value="1"/>
</dbReference>
<reference evidence="3" key="1">
    <citation type="submission" date="2019-06" db="EMBL/GenBank/DDBJ databases">
        <authorList>
            <person name="Gan P."/>
            <person name="Shirasu K."/>
        </authorList>
    </citation>
    <scope>NUCLEOTIDE SEQUENCE [LARGE SCALE GENOMIC DNA]</scope>
    <source>
        <strain evidence="3">CAD2</strain>
    </source>
</reference>
<dbReference type="PANTHER" id="PTHR48081">
    <property type="entry name" value="AB HYDROLASE SUPERFAMILY PROTEIN C4A8.06C"/>
    <property type="match status" value="1"/>
</dbReference>
<evidence type="ECO:0000313" key="3">
    <source>
        <dbReference type="EMBL" id="KAF4860707.1"/>
    </source>
</evidence>
<dbReference type="InterPro" id="IPR029058">
    <property type="entry name" value="AB_hydrolase_fold"/>
</dbReference>
<evidence type="ECO:0000313" key="4">
    <source>
        <dbReference type="Proteomes" id="UP000711996"/>
    </source>
</evidence>
<comment type="caution">
    <text evidence="3">The sequence shown here is derived from an EMBL/GenBank/DDBJ whole genome shotgun (WGS) entry which is preliminary data.</text>
</comment>
<protein>
    <submittedName>
        <fullName evidence="3">Lipase 2</fullName>
    </submittedName>
</protein>
<keyword evidence="1" id="KW-0378">Hydrolase</keyword>
<dbReference type="Proteomes" id="UP000711996">
    <property type="component" value="Unassembled WGS sequence"/>
</dbReference>
<evidence type="ECO:0000259" key="2">
    <source>
        <dbReference type="Pfam" id="PF07859"/>
    </source>
</evidence>
<accession>A0A9P5K6E4</accession>
<keyword evidence="4" id="KW-1185">Reference proteome</keyword>
<dbReference type="GO" id="GO:0016787">
    <property type="term" value="F:hydrolase activity"/>
    <property type="evidence" value="ECO:0007669"/>
    <property type="project" value="UniProtKB-KW"/>
</dbReference>
<dbReference type="EMBL" id="QPMT01000012">
    <property type="protein sequence ID" value="KAF4860707.1"/>
    <property type="molecule type" value="Genomic_DNA"/>
</dbReference>
<dbReference type="InterPro" id="IPR050300">
    <property type="entry name" value="GDXG_lipolytic_enzyme"/>
</dbReference>